<organism evidence="8 9">
    <name type="scientific">Petrolisthes cinctipes</name>
    <name type="common">Flat porcelain crab</name>
    <dbReference type="NCBI Taxonomy" id="88211"/>
    <lineage>
        <taxon>Eukaryota</taxon>
        <taxon>Metazoa</taxon>
        <taxon>Ecdysozoa</taxon>
        <taxon>Arthropoda</taxon>
        <taxon>Crustacea</taxon>
        <taxon>Multicrustacea</taxon>
        <taxon>Malacostraca</taxon>
        <taxon>Eumalacostraca</taxon>
        <taxon>Eucarida</taxon>
        <taxon>Decapoda</taxon>
        <taxon>Pleocyemata</taxon>
        <taxon>Anomura</taxon>
        <taxon>Galatheoidea</taxon>
        <taxon>Porcellanidae</taxon>
        <taxon>Petrolisthes</taxon>
    </lineage>
</organism>
<feature type="compositionally biased region" description="Low complexity" evidence="6">
    <location>
        <begin position="552"/>
        <end position="575"/>
    </location>
</feature>
<feature type="domain" description="Exocyst complex component Sec3 PIP2-binding N-terminal" evidence="7">
    <location>
        <begin position="31"/>
        <end position="121"/>
    </location>
</feature>
<dbReference type="PANTHER" id="PTHR16092:SF14">
    <property type="entry name" value="EXOCYST COMPLEX COMPONENT 1 ISOFORM X1"/>
    <property type="match status" value="1"/>
</dbReference>
<dbReference type="PANTHER" id="PTHR16092">
    <property type="entry name" value="SEC3/SYNTAXIN-RELATED"/>
    <property type="match status" value="1"/>
</dbReference>
<dbReference type="SMART" id="SM01313">
    <property type="entry name" value="Sec3-PIP2_bind"/>
    <property type="match status" value="1"/>
</dbReference>
<keyword evidence="2" id="KW-0813">Transport</keyword>
<dbReference type="GO" id="GO:0000145">
    <property type="term" value="C:exocyst"/>
    <property type="evidence" value="ECO:0007669"/>
    <property type="project" value="InterPro"/>
</dbReference>
<dbReference type="EMBL" id="JAWQEG010003322">
    <property type="protein sequence ID" value="KAK3866865.1"/>
    <property type="molecule type" value="Genomic_DNA"/>
</dbReference>
<evidence type="ECO:0000256" key="4">
    <source>
        <dbReference type="ARBA" id="ARBA00023054"/>
    </source>
</evidence>
<accession>A0AAE1F3R5</accession>
<dbReference type="Pfam" id="PF09763">
    <property type="entry name" value="Sec3_CC"/>
    <property type="match status" value="1"/>
</dbReference>
<comment type="similarity">
    <text evidence="1">Belongs to the SEC3 family.</text>
</comment>
<dbReference type="InterPro" id="IPR048628">
    <property type="entry name" value="Sec3_C"/>
</dbReference>
<dbReference type="Pfam" id="PF15277">
    <property type="entry name" value="Sec3-PIP2_bind"/>
    <property type="match status" value="1"/>
</dbReference>
<dbReference type="AlphaFoldDB" id="A0AAE1F3R5"/>
<feature type="coiled-coil region" evidence="5">
    <location>
        <begin position="223"/>
        <end position="288"/>
    </location>
</feature>
<dbReference type="Proteomes" id="UP001286313">
    <property type="component" value="Unassembled WGS sequence"/>
</dbReference>
<name>A0AAE1F3R5_PETCI</name>
<dbReference type="Pfam" id="PF20654">
    <property type="entry name" value="Sec3_C-term"/>
    <property type="match status" value="1"/>
</dbReference>
<dbReference type="GO" id="GO:0006887">
    <property type="term" value="P:exocytosis"/>
    <property type="evidence" value="ECO:0007669"/>
    <property type="project" value="UniProtKB-KW"/>
</dbReference>
<comment type="caution">
    <text evidence="8">The sequence shown here is derived from an EMBL/GenBank/DDBJ whole genome shotgun (WGS) entry which is preliminary data.</text>
</comment>
<keyword evidence="4 5" id="KW-0175">Coiled coil</keyword>
<evidence type="ECO:0000256" key="6">
    <source>
        <dbReference type="SAM" id="MobiDB-lite"/>
    </source>
</evidence>
<evidence type="ECO:0000313" key="9">
    <source>
        <dbReference type="Proteomes" id="UP001286313"/>
    </source>
</evidence>
<evidence type="ECO:0000256" key="2">
    <source>
        <dbReference type="ARBA" id="ARBA00022448"/>
    </source>
</evidence>
<protein>
    <recommendedName>
        <fullName evidence="7">Exocyst complex component Sec3 PIP2-binding N-terminal domain-containing protein</fullName>
    </recommendedName>
</protein>
<dbReference type="Gene3D" id="2.30.29.90">
    <property type="match status" value="1"/>
</dbReference>
<dbReference type="GO" id="GO:0006893">
    <property type="term" value="P:Golgi to plasma membrane transport"/>
    <property type="evidence" value="ECO:0007669"/>
    <property type="project" value="TreeGrafter"/>
</dbReference>
<proteinExistence type="inferred from homology"/>
<dbReference type="GO" id="GO:0005886">
    <property type="term" value="C:plasma membrane"/>
    <property type="evidence" value="ECO:0007669"/>
    <property type="project" value="TreeGrafter"/>
</dbReference>
<sequence length="903" mass="102549">MATIRHGLQRDVFEPTEERLVGVLYVTKPGKKKKTSFLCATINKEKPVYATIHQVKKTDKDAYKKKNSWPLREMQVVDGRDENKDTAELDLTFDRVYKWVANSTPDKHAFIQVLWKLCCRYLPKQKPQFINIPTELIEENLNPTESGDVTTSALDTVDAVLDDDDGGDYRALSEKEQCDLERLMGQCDSAVSNAEAFADQLSRDLSVLDGANIHSMMASEAQVEALMGMIDSAHSEAEKIEKRLDSYDKILLHVKDSIEKMADKNTSIEQTNANNSKLLEELNKLITQLDFPRDYVKDLCEPDLNKANSLSQAIRAAELLQTVISAPIPQHLTQLQAVQDEKKRFDKLRVRFSQIVSRHLNNLFIHLGNDPGEALSLHAEQLTLPRHGSIHSELQPYTPLMHWVRNLDHRAYQLLNKTYASSISKLYERDIRLFYEEARQRISGGRRLRGGGGSSQDIPGMSSVAGKLTSQIKHGAQTLSTRTTTTTGALLGVDRDQWGSELDMQERQKFDEIFERVLSELQPVCLAEQEFCIAFFNLNQAGTEKNPSSLASTPGSNGSEESSGSTAASSVVGMSGTPGLSGHKQVNREVRSMMGALFTTLEQQLSSFINTYDRADSYCCLYIYVRLSEHVLTAEDTGSFLSTTFGSCLVQAKRNFDRFMNLQLQSIQECRVARKKCGIIPFITNFEEFAKTAESVFKKSERRADLDKWYVRLVMAMFEYIPKVAIDHQRTPSEVIKMENYHVLYQLMSQLKLPGMDSQKKEARLRYNEALGAYVTQYFGRPLEKLNLFFDGVTAKVASGVKESEVGYQLAYSKQELRKVIKEYPGKEVRRGLDLLYKKVEKHLSEEGNLLQVVWRAMQEEFIRQYKLIEDLIHRCYPGAMIALEFSIDDILNYFSDIAQSHY</sequence>
<evidence type="ECO:0000259" key="7">
    <source>
        <dbReference type="SMART" id="SM01313"/>
    </source>
</evidence>
<feature type="region of interest" description="Disordered" evidence="6">
    <location>
        <begin position="545"/>
        <end position="583"/>
    </location>
</feature>
<dbReference type="InterPro" id="IPR028258">
    <property type="entry name" value="Sec3-PIP2_bind"/>
</dbReference>
<gene>
    <name evidence="8" type="ORF">Pcinc_027628</name>
</gene>
<dbReference type="GO" id="GO:0005546">
    <property type="term" value="F:phosphatidylinositol-4,5-bisphosphate binding"/>
    <property type="evidence" value="ECO:0007669"/>
    <property type="project" value="TreeGrafter"/>
</dbReference>
<evidence type="ECO:0000256" key="3">
    <source>
        <dbReference type="ARBA" id="ARBA00022483"/>
    </source>
</evidence>
<reference evidence="8" key="1">
    <citation type="submission" date="2023-10" db="EMBL/GenBank/DDBJ databases">
        <title>Genome assemblies of two species of porcelain crab, Petrolisthes cinctipes and Petrolisthes manimaculis (Anomura: Porcellanidae).</title>
        <authorList>
            <person name="Angst P."/>
        </authorList>
    </citation>
    <scope>NUCLEOTIDE SEQUENCE</scope>
    <source>
        <strain evidence="8">PB745_01</strain>
        <tissue evidence="8">Gill</tissue>
    </source>
</reference>
<evidence type="ECO:0000313" key="8">
    <source>
        <dbReference type="EMBL" id="KAK3866865.1"/>
    </source>
</evidence>
<evidence type="ECO:0000256" key="5">
    <source>
        <dbReference type="SAM" id="Coils"/>
    </source>
</evidence>
<dbReference type="InterPro" id="IPR019160">
    <property type="entry name" value="Sec3_CC"/>
</dbReference>
<keyword evidence="9" id="KW-1185">Reference proteome</keyword>
<keyword evidence="3" id="KW-0268">Exocytosis</keyword>
<evidence type="ECO:0000256" key="1">
    <source>
        <dbReference type="ARBA" id="ARBA00006518"/>
    </source>
</evidence>
<dbReference type="CDD" id="cd14683">
    <property type="entry name" value="PH-EXOC1"/>
    <property type="match status" value="1"/>
</dbReference>